<dbReference type="InterPro" id="IPR000644">
    <property type="entry name" value="CBS_dom"/>
</dbReference>
<feature type="domain" description="CBS" evidence="3">
    <location>
        <begin position="58"/>
        <end position="116"/>
    </location>
</feature>
<dbReference type="CDD" id="cd04586">
    <property type="entry name" value="CBS_pair_BON_assoc"/>
    <property type="match status" value="1"/>
</dbReference>
<accession>A0A2U3QE41</accession>
<dbReference type="PROSITE" id="PS51371">
    <property type="entry name" value="CBS"/>
    <property type="match status" value="2"/>
</dbReference>
<dbReference type="AlphaFoldDB" id="A0A2U3QE41"/>
<sequence>MDVKAEISEISGEDLRAALSDMGTYVDITEEDLLKIYSLAVRHAKERMALSIKVSEVMTADAVAVNEDADIAEAIKLLSDKGVSGLPVTDNENHVVGVITEADILSVMGMNKGHTFKDIIVRLLGEPAPGNKSGNTVRQVMSSPAITTTPDRRILEVASILEERRIKRLPVVEAAGKLIGIISRADIVRAVAKK</sequence>
<proteinExistence type="predicted"/>
<gene>
    <name evidence="4" type="ORF">NBG4_1080007</name>
</gene>
<dbReference type="PANTHER" id="PTHR43080">
    <property type="entry name" value="CBS DOMAIN-CONTAINING PROTEIN CBSX3, MITOCHONDRIAL"/>
    <property type="match status" value="1"/>
</dbReference>
<dbReference type="SUPFAM" id="SSF54631">
    <property type="entry name" value="CBS-domain pair"/>
    <property type="match status" value="1"/>
</dbReference>
<dbReference type="Gene3D" id="3.10.580.10">
    <property type="entry name" value="CBS-domain"/>
    <property type="match status" value="2"/>
</dbReference>
<evidence type="ECO:0000256" key="1">
    <source>
        <dbReference type="ARBA" id="ARBA00023122"/>
    </source>
</evidence>
<organism evidence="4 5">
    <name type="scientific">Candidatus Sulfobium mesophilum</name>
    <dbReference type="NCBI Taxonomy" id="2016548"/>
    <lineage>
        <taxon>Bacteria</taxon>
        <taxon>Pseudomonadati</taxon>
        <taxon>Nitrospirota</taxon>
        <taxon>Nitrospiria</taxon>
        <taxon>Nitrospirales</taxon>
        <taxon>Nitrospiraceae</taxon>
        <taxon>Candidatus Sulfobium</taxon>
    </lineage>
</organism>
<evidence type="ECO:0000313" key="5">
    <source>
        <dbReference type="Proteomes" id="UP000245125"/>
    </source>
</evidence>
<keyword evidence="1 2" id="KW-0129">CBS domain</keyword>
<reference evidence="5" key="1">
    <citation type="submission" date="2018-03" db="EMBL/GenBank/DDBJ databases">
        <authorList>
            <person name="Zecchin S."/>
        </authorList>
    </citation>
    <scope>NUCLEOTIDE SEQUENCE [LARGE SCALE GENOMIC DNA]</scope>
</reference>
<dbReference type="InterPro" id="IPR046342">
    <property type="entry name" value="CBS_dom_sf"/>
</dbReference>
<protein>
    <submittedName>
        <fullName evidence="4">Putative CBS domain containing membrane protein</fullName>
    </submittedName>
</protein>
<dbReference type="InterPro" id="IPR051257">
    <property type="entry name" value="Diverse_CBS-Domain"/>
</dbReference>
<dbReference type="Proteomes" id="UP000245125">
    <property type="component" value="Unassembled WGS sequence"/>
</dbReference>
<dbReference type="PANTHER" id="PTHR43080:SF2">
    <property type="entry name" value="CBS DOMAIN-CONTAINING PROTEIN"/>
    <property type="match status" value="1"/>
</dbReference>
<keyword evidence="5" id="KW-1185">Reference proteome</keyword>
<dbReference type="EMBL" id="OUUY01000011">
    <property type="protein sequence ID" value="SPP99692.1"/>
    <property type="molecule type" value="Genomic_DNA"/>
</dbReference>
<evidence type="ECO:0000256" key="2">
    <source>
        <dbReference type="PROSITE-ProRule" id="PRU00703"/>
    </source>
</evidence>
<feature type="domain" description="CBS" evidence="3">
    <location>
        <begin position="141"/>
        <end position="194"/>
    </location>
</feature>
<dbReference type="OrthoDB" id="9811720at2"/>
<name>A0A2U3QE41_9BACT</name>
<dbReference type="SMART" id="SM00116">
    <property type="entry name" value="CBS"/>
    <property type="match status" value="2"/>
</dbReference>
<dbReference type="Pfam" id="PF00571">
    <property type="entry name" value="CBS"/>
    <property type="match status" value="2"/>
</dbReference>
<evidence type="ECO:0000313" key="4">
    <source>
        <dbReference type="EMBL" id="SPP99692.1"/>
    </source>
</evidence>
<evidence type="ECO:0000259" key="3">
    <source>
        <dbReference type="PROSITE" id="PS51371"/>
    </source>
</evidence>